<feature type="binding site" evidence="3">
    <location>
        <begin position="238"/>
        <end position="239"/>
    </location>
    <ligand>
        <name>ATP</name>
        <dbReference type="ChEBI" id="CHEBI:30616"/>
    </ligand>
</feature>
<dbReference type="AlphaFoldDB" id="A0A7W2M5J8"/>
<organism evidence="6 7">
    <name type="scientific">Gelidibacter maritimus</name>
    <dbReference type="NCBI Taxonomy" id="2761487"/>
    <lineage>
        <taxon>Bacteria</taxon>
        <taxon>Pseudomonadati</taxon>
        <taxon>Bacteroidota</taxon>
        <taxon>Flavobacteriia</taxon>
        <taxon>Flavobacteriales</taxon>
        <taxon>Flavobacteriaceae</taxon>
        <taxon>Gelidibacter</taxon>
    </lineage>
</organism>
<feature type="domain" description="Fido" evidence="5">
    <location>
        <begin position="110"/>
        <end position="260"/>
    </location>
</feature>
<dbReference type="InterPro" id="IPR040198">
    <property type="entry name" value="Fido_containing"/>
</dbReference>
<evidence type="ECO:0000256" key="1">
    <source>
        <dbReference type="PIRSR" id="PIRSR038925-1"/>
    </source>
</evidence>
<proteinExistence type="predicted"/>
<dbReference type="InterPro" id="IPR036597">
    <property type="entry name" value="Fido-like_dom_sf"/>
</dbReference>
<reference evidence="6 7" key="1">
    <citation type="submission" date="2020-07" db="EMBL/GenBank/DDBJ databases">
        <title>Bacterium isolated from marine sediment.</title>
        <authorList>
            <person name="Shang D."/>
        </authorList>
    </citation>
    <scope>NUCLEOTIDE SEQUENCE [LARGE SCALE GENOMIC DNA]</scope>
    <source>
        <strain evidence="6 7">F6074</strain>
    </source>
</reference>
<dbReference type="GO" id="GO:0005524">
    <property type="term" value="F:ATP binding"/>
    <property type="evidence" value="ECO:0007669"/>
    <property type="project" value="UniProtKB-KW"/>
</dbReference>
<feature type="binding site" evidence="3">
    <location>
        <begin position="200"/>
        <end position="207"/>
    </location>
    <ligand>
        <name>ATP</name>
        <dbReference type="ChEBI" id="CHEBI:30616"/>
    </ligand>
</feature>
<evidence type="ECO:0000256" key="2">
    <source>
        <dbReference type="PIRSR" id="PIRSR640198-1"/>
    </source>
</evidence>
<feature type="binding site" evidence="1">
    <location>
        <position position="196"/>
    </location>
    <ligand>
        <name>ATP</name>
        <dbReference type="ChEBI" id="CHEBI:30616"/>
    </ligand>
</feature>
<evidence type="ECO:0000259" key="5">
    <source>
        <dbReference type="PROSITE" id="PS51459"/>
    </source>
</evidence>
<keyword evidence="1" id="KW-0067">ATP-binding</keyword>
<dbReference type="PIRSF" id="PIRSF038925">
    <property type="entry name" value="AMP-prot_trans"/>
    <property type="match status" value="1"/>
</dbReference>
<protein>
    <submittedName>
        <fullName evidence="6">Fic family protein</fullName>
    </submittedName>
</protein>
<evidence type="ECO:0000256" key="4">
    <source>
        <dbReference type="PIRSR" id="PIRSR640198-3"/>
    </source>
</evidence>
<feature type="site" description="Important for autoinhibition of adenylyltransferase activity" evidence="4">
    <location>
        <position position="62"/>
    </location>
</feature>
<feature type="binding site" evidence="1">
    <location>
        <position position="238"/>
    </location>
    <ligand>
        <name>ATP</name>
        <dbReference type="ChEBI" id="CHEBI:30616"/>
    </ligand>
</feature>
<dbReference type="PROSITE" id="PS51459">
    <property type="entry name" value="FIDO"/>
    <property type="match status" value="1"/>
</dbReference>
<dbReference type="InterPro" id="IPR026287">
    <property type="entry name" value="SoFic-like"/>
</dbReference>
<feature type="active site" evidence="2">
    <location>
        <position position="196"/>
    </location>
</feature>
<dbReference type="PANTHER" id="PTHR13504:SF38">
    <property type="entry name" value="FIDO DOMAIN-CONTAINING PROTEIN"/>
    <property type="match status" value="1"/>
</dbReference>
<keyword evidence="1" id="KW-0547">Nucleotide-binding</keyword>
<feature type="binding site" evidence="1">
    <location>
        <begin position="201"/>
        <end position="207"/>
    </location>
    <ligand>
        <name>ATP</name>
        <dbReference type="ChEBI" id="CHEBI:30616"/>
    </ligand>
</feature>
<evidence type="ECO:0000256" key="3">
    <source>
        <dbReference type="PIRSR" id="PIRSR640198-2"/>
    </source>
</evidence>
<dbReference type="SUPFAM" id="SSF140931">
    <property type="entry name" value="Fic-like"/>
    <property type="match status" value="1"/>
</dbReference>
<keyword evidence="7" id="KW-1185">Reference proteome</keyword>
<dbReference type="RefSeq" id="WP_182205414.1">
    <property type="nucleotide sequence ID" value="NZ_JACGLT010000007.1"/>
</dbReference>
<dbReference type="PANTHER" id="PTHR13504">
    <property type="entry name" value="FIDO DOMAIN-CONTAINING PROTEIN DDB_G0283145"/>
    <property type="match status" value="1"/>
</dbReference>
<feature type="binding site" evidence="1">
    <location>
        <position position="62"/>
    </location>
    <ligand>
        <name>ATP</name>
        <dbReference type="ChEBI" id="CHEBI:30616"/>
    </ligand>
</feature>
<dbReference type="Pfam" id="PF02661">
    <property type="entry name" value="Fic"/>
    <property type="match status" value="1"/>
</dbReference>
<evidence type="ECO:0000313" key="6">
    <source>
        <dbReference type="EMBL" id="MBA6153105.1"/>
    </source>
</evidence>
<dbReference type="Gene3D" id="1.10.3290.10">
    <property type="entry name" value="Fido-like domain"/>
    <property type="match status" value="1"/>
</dbReference>
<dbReference type="Pfam" id="PF13784">
    <property type="entry name" value="Fic_N"/>
    <property type="match status" value="1"/>
</dbReference>
<dbReference type="InterPro" id="IPR025758">
    <property type="entry name" value="Fic/DOC_N"/>
</dbReference>
<dbReference type="Proteomes" id="UP000541857">
    <property type="component" value="Unassembled WGS sequence"/>
</dbReference>
<evidence type="ECO:0000313" key="7">
    <source>
        <dbReference type="Proteomes" id="UP000541857"/>
    </source>
</evidence>
<name>A0A7W2M5J8_9FLAO</name>
<sequence>MKPYIPHTLPIEAIEWHKFIDLMGKANRYIARYDGLLQSVINPDVLLAPLRTQEAVHSSKIEGTQASLRDVLQFEGEQDVEDYKKDDIYEVINYRIALKEGREQMQSIPLTLNLIRKMHNTLMHDVRGSSADPGNFRRIQNFIGAPGSTIDDARFVPPTVPVMMEALSNWEKYMHHEELDVIVQLAIVHAQFEIIHPFLDGNGRMGRILIPLFLYHKKIIHEPVFYLSDYLENHRSEYYDALKNITDSGVWTNWIRFFLNAIIVQAEKNINKTRAIINLYEEVKKEIIESTHSQYAVHCLDTIFIQPIFSSNYFSKNSGIPKSSTTRLLDILVKEKVLVIAEAGAGRRPTIYAFKRLLSIVND</sequence>
<dbReference type="EMBL" id="JACGLT010000007">
    <property type="protein sequence ID" value="MBA6153105.1"/>
    <property type="molecule type" value="Genomic_DNA"/>
</dbReference>
<gene>
    <name evidence="6" type="ORF">H3Z82_10240</name>
</gene>
<dbReference type="InterPro" id="IPR003812">
    <property type="entry name" value="Fido"/>
</dbReference>
<comment type="caution">
    <text evidence="6">The sequence shown here is derived from an EMBL/GenBank/DDBJ whole genome shotgun (WGS) entry which is preliminary data.</text>
</comment>
<accession>A0A7W2M5J8</accession>